<comment type="caution">
    <text evidence="1">The sequence shown here is derived from an EMBL/GenBank/DDBJ whole genome shotgun (WGS) entry which is preliminary data.</text>
</comment>
<dbReference type="OrthoDB" id="10529084at2759"/>
<gene>
    <name evidence="1" type="ORF">Moror_3367</name>
</gene>
<protein>
    <submittedName>
        <fullName evidence="1">Uncharacterized protein</fullName>
    </submittedName>
</protein>
<dbReference type="EMBL" id="AWSO01000859">
    <property type="protein sequence ID" value="ESK86925.1"/>
    <property type="molecule type" value="Genomic_DNA"/>
</dbReference>
<name>V2X388_MONRO</name>
<dbReference type="AlphaFoldDB" id="V2X388"/>
<dbReference type="HOGENOM" id="CLU_1938699_0_0_1"/>
<keyword evidence="2" id="KW-1185">Reference proteome</keyword>
<evidence type="ECO:0000313" key="1">
    <source>
        <dbReference type="EMBL" id="ESK86925.1"/>
    </source>
</evidence>
<organism evidence="1 2">
    <name type="scientific">Moniliophthora roreri (strain MCA 2997)</name>
    <name type="common">Cocoa frosty pod rot fungus</name>
    <name type="synonym">Crinipellis roreri</name>
    <dbReference type="NCBI Taxonomy" id="1381753"/>
    <lineage>
        <taxon>Eukaryota</taxon>
        <taxon>Fungi</taxon>
        <taxon>Dikarya</taxon>
        <taxon>Basidiomycota</taxon>
        <taxon>Agaricomycotina</taxon>
        <taxon>Agaricomycetes</taxon>
        <taxon>Agaricomycetidae</taxon>
        <taxon>Agaricales</taxon>
        <taxon>Marasmiineae</taxon>
        <taxon>Marasmiaceae</taxon>
        <taxon>Moniliophthora</taxon>
    </lineage>
</organism>
<evidence type="ECO:0000313" key="2">
    <source>
        <dbReference type="Proteomes" id="UP000017559"/>
    </source>
</evidence>
<reference evidence="1 2" key="1">
    <citation type="journal article" date="2014" name="BMC Genomics">
        <title>Genome and secretome analysis of the hemibiotrophic fungal pathogen, Moniliophthora roreri, which causes frosty pod rot disease of cacao: mechanisms of the biotrophic and necrotrophic phases.</title>
        <authorList>
            <person name="Meinhardt L.W."/>
            <person name="Costa G.G.L."/>
            <person name="Thomazella D.P.T."/>
            <person name="Teixeira P.J.P.L."/>
            <person name="Carazzolle M.F."/>
            <person name="Schuster S.C."/>
            <person name="Carlson J.E."/>
            <person name="Guiltinan M.J."/>
            <person name="Mieczkowski P."/>
            <person name="Farmer A."/>
            <person name="Ramaraj T."/>
            <person name="Crozier J."/>
            <person name="Davis R.E."/>
            <person name="Shao J."/>
            <person name="Melnick R.L."/>
            <person name="Pereira G.A.G."/>
            <person name="Bailey B.A."/>
        </authorList>
    </citation>
    <scope>NUCLEOTIDE SEQUENCE [LARGE SCALE GENOMIC DNA]</scope>
    <source>
        <strain evidence="1 2">MCA 2997</strain>
    </source>
</reference>
<dbReference type="STRING" id="1381753.V2X388"/>
<sequence>MGRRVQVRLSQPRGSANFLPPSSHLNALFVRKSLPSGRAFIRINRDQPGISASSSKAWEIATEFVRPKDLNHEAPKAYNMDTVRAAYEVINQSRRLLVLLETFLDRVHNNFYPVAEEVEKFIGEYEVPHI</sequence>
<accession>V2X388</accession>
<dbReference type="KEGG" id="mrr:Moror_3367"/>
<dbReference type="Proteomes" id="UP000017559">
    <property type="component" value="Unassembled WGS sequence"/>
</dbReference>
<proteinExistence type="predicted"/>